<feature type="region of interest" description="Disordered" evidence="2">
    <location>
        <begin position="1"/>
        <end position="28"/>
    </location>
</feature>
<dbReference type="InterPro" id="IPR005546">
    <property type="entry name" value="Autotransporte_beta"/>
</dbReference>
<feature type="region of interest" description="Disordered" evidence="2">
    <location>
        <begin position="76"/>
        <end position="134"/>
    </location>
</feature>
<dbReference type="Gene3D" id="2.160.20.20">
    <property type="match status" value="1"/>
</dbReference>
<dbReference type="PROSITE" id="PS51208">
    <property type="entry name" value="AUTOTRANSPORTER"/>
    <property type="match status" value="1"/>
</dbReference>
<feature type="compositionally biased region" description="Gly residues" evidence="2">
    <location>
        <begin position="76"/>
        <end position="91"/>
    </location>
</feature>
<accession>A0ABU7ZRY7</accession>
<feature type="compositionally biased region" description="Basic and acidic residues" evidence="2">
    <location>
        <begin position="1"/>
        <end position="17"/>
    </location>
</feature>
<feature type="compositionally biased region" description="Gly residues" evidence="2">
    <location>
        <begin position="101"/>
        <end position="112"/>
    </location>
</feature>
<dbReference type="InterPro" id="IPR011050">
    <property type="entry name" value="Pectin_lyase_fold/virulence"/>
</dbReference>
<protein>
    <submittedName>
        <fullName evidence="4">Autotransporter domain-containing protein</fullName>
    </submittedName>
</protein>
<feature type="domain" description="Autotransporter" evidence="3">
    <location>
        <begin position="835"/>
        <end position="1120"/>
    </location>
</feature>
<dbReference type="Pfam" id="PF03797">
    <property type="entry name" value="Autotransporter"/>
    <property type="match status" value="1"/>
</dbReference>
<dbReference type="InterPro" id="IPR013425">
    <property type="entry name" value="Autotrns_rpt"/>
</dbReference>
<sequence length="1120" mass="109116">MTDLDGGKMREIRKATERGPALSGAARPRHAALRNGLLLTSALALSLAPDAALAGGGAGGLGQQLNQLIFGGQGGTGGASGGNAGQPGGEGRTVSMDFLPGRGGHGGTGGTHGFTANASGGSADVHSSTGGAGGQGQIGESLPFLPDFGPMIAGGGGGGGEGGAGVATGSPGTYTIVSGATIVGGTGGPGGAGGAIVVPQGTSPATGNGGDGGAGILTGQTLTVLTISSGAQVQGGAGGTGAAQGSGGAGIQATMSTITNAGTITGGHGLTGGSGIKGSGLTVINNNVIRGGLAADNVTRALALEFTGGSNTLTLGSGAVLDGGISVTGTLTMDQTASYTLSNVVSGSGSLIKSGSGTLTLTGANTYSGGTQMNAGTLAVASDSNLGAASGSLTFGGGTLATTASFSTARSMVFTGAGRFDVAASSGLTLSGAMSGSGGLVKSGGGALVLTGTGGYSGGTTISAGTLQVGNGGTSGSLGTGNVTNNAALVFNRADAMVFAGNISGTGTVQQTGAGTLFLTGDVSHSGGTEIATGRSLSIGIGGTSGSLSGSVNNKGTLLFNRSDAYTVGANITGPGTVSVTGGGTASFASAYGGQIGVLDATVRLNGASLSNASVTLYALGTLAGNGTVGPVTAGYGSTVSPGNSLGTITVNGNVTFETGSVFAVETAAAGGSDLLTATGQVTIASGTQLQVNAEQGSYAPSTIYTILSAQNISGRFDHVLLTNFAFLDAAFSYSATDLKLMLLRNNVSFAELAATVNHKAAAHSTSNLPDSSDVKKAVTGLSPQGARDAFAQLSGEAQGAVLGQIMSGSTQVGQTAVKRLTNESFNQRFQGGDFSFTGARVWGEALGSFGKERSSGSTPGFSRNTGGLMAGIEAKPTDNAMAGVFAGYTGSYLDGEELASTATVSGYHAGVYGSYDFDASDWGALALRGGAAYSWQDISTRRNVSFGSISQRLEADYDTGQVQGFGELAYGHMFSGVMEGAFVEGFTGLALVHQDGASFTETGGSAALSGQSKAMDTAFSTVGVRGAVQTGFQGIPVRLTGELAWRHAFGDITPLMSMAFAGGSPFAIQGRALDRDAFLIGTGVSMTMTEKVDLTLAYQGELAAKATDHSVKGNLRMKF</sequence>
<evidence type="ECO:0000256" key="2">
    <source>
        <dbReference type="SAM" id="MobiDB-lite"/>
    </source>
</evidence>
<dbReference type="NCBIfam" id="TIGR02601">
    <property type="entry name" value="autotrns_rpt"/>
    <property type="match status" value="2"/>
</dbReference>
<dbReference type="InterPro" id="IPR036709">
    <property type="entry name" value="Autotransporte_beta_dom_sf"/>
</dbReference>
<comment type="caution">
    <text evidence="4">The sequence shown here is derived from an EMBL/GenBank/DDBJ whole genome shotgun (WGS) entry which is preliminary data.</text>
</comment>
<evidence type="ECO:0000259" key="3">
    <source>
        <dbReference type="PROSITE" id="PS51208"/>
    </source>
</evidence>
<dbReference type="SUPFAM" id="SSF103515">
    <property type="entry name" value="Autotransporter"/>
    <property type="match status" value="1"/>
</dbReference>
<feature type="compositionally biased region" description="Polar residues" evidence="2">
    <location>
        <begin position="114"/>
        <end position="129"/>
    </location>
</feature>
<name>A0ABU7ZRY7_9HYPH</name>
<dbReference type="InterPro" id="IPR012332">
    <property type="entry name" value="Autotransporter_pectin_lyase_C"/>
</dbReference>
<dbReference type="Proteomes" id="UP001380822">
    <property type="component" value="Unassembled WGS sequence"/>
</dbReference>
<dbReference type="Gene3D" id="2.40.128.130">
    <property type="entry name" value="Autotransporter beta-domain"/>
    <property type="match status" value="1"/>
</dbReference>
<proteinExistence type="predicted"/>
<evidence type="ECO:0000256" key="1">
    <source>
        <dbReference type="ARBA" id="ARBA00022729"/>
    </source>
</evidence>
<dbReference type="RefSeq" id="WP_334252456.1">
    <property type="nucleotide sequence ID" value="NZ_JBAKBE010000011.1"/>
</dbReference>
<gene>
    <name evidence="4" type="ORF">V6L76_17140</name>
</gene>
<keyword evidence="5" id="KW-1185">Reference proteome</keyword>
<evidence type="ECO:0000313" key="4">
    <source>
        <dbReference type="EMBL" id="MEH0097990.1"/>
    </source>
</evidence>
<dbReference type="SUPFAM" id="SSF51126">
    <property type="entry name" value="Pectin lyase-like"/>
    <property type="match status" value="1"/>
</dbReference>
<keyword evidence="1" id="KW-0732">Signal</keyword>
<dbReference type="SMART" id="SM00869">
    <property type="entry name" value="Autotransporter"/>
    <property type="match status" value="1"/>
</dbReference>
<dbReference type="EMBL" id="JBAKBE010000011">
    <property type="protein sequence ID" value="MEH0097990.1"/>
    <property type="molecule type" value="Genomic_DNA"/>
</dbReference>
<evidence type="ECO:0000313" key="5">
    <source>
        <dbReference type="Proteomes" id="UP001380822"/>
    </source>
</evidence>
<dbReference type="Pfam" id="PF12951">
    <property type="entry name" value="PATR"/>
    <property type="match status" value="3"/>
</dbReference>
<reference evidence="4 5" key="1">
    <citation type="submission" date="2024-02" db="EMBL/GenBank/DDBJ databases">
        <title>A new putative Pannonibacter species isolated from two cases of bloodstream infections in paediatric patients.</title>
        <authorList>
            <person name="Castellana S."/>
            <person name="De Laurentiis V."/>
            <person name="Grassi M."/>
            <person name="De Leonardis F."/>
            <person name="Mosca A."/>
            <person name="De Carlo C."/>
            <person name="Sparapano E."/>
            <person name="Ronga L."/>
            <person name="Santacroce L."/>
            <person name="Chironna M."/>
            <person name="De Robertis A."/>
            <person name="Bianco A."/>
            <person name="Del Sambro L."/>
            <person name="Capozzi L."/>
            <person name="Parisi A."/>
        </authorList>
    </citation>
    <scope>NUCLEOTIDE SEQUENCE [LARGE SCALE GENOMIC DNA]</scope>
    <source>
        <strain evidence="4 5">Pt2</strain>
    </source>
</reference>
<organism evidence="4 5">
    <name type="scientific">Pannonibacter anstelovis</name>
    <dbReference type="NCBI Taxonomy" id="3121537"/>
    <lineage>
        <taxon>Bacteria</taxon>
        <taxon>Pseudomonadati</taxon>
        <taxon>Pseudomonadota</taxon>
        <taxon>Alphaproteobacteria</taxon>
        <taxon>Hyphomicrobiales</taxon>
        <taxon>Stappiaceae</taxon>
        <taxon>Pannonibacter</taxon>
    </lineage>
</organism>